<evidence type="ECO:0000256" key="4">
    <source>
        <dbReference type="ARBA" id="ARBA00023242"/>
    </source>
</evidence>
<dbReference type="FunCoup" id="A0A7R8UIQ1">
    <property type="interactions" value="2218"/>
</dbReference>
<dbReference type="Proteomes" id="UP000594454">
    <property type="component" value="Chromosome 2"/>
</dbReference>
<keyword evidence="4" id="KW-0539">Nucleus</keyword>
<dbReference type="PANTHER" id="PTHR13489">
    <property type="entry name" value="MINI-CHROMOSOME MAINTENANCE COMPLEX-BINDING PROTEIN"/>
    <property type="match status" value="1"/>
</dbReference>
<dbReference type="AlphaFoldDB" id="A0A7R8UIQ1"/>
<evidence type="ECO:0000313" key="6">
    <source>
        <dbReference type="EMBL" id="CAD7081379.1"/>
    </source>
</evidence>
<dbReference type="GO" id="GO:0003682">
    <property type="term" value="F:chromatin binding"/>
    <property type="evidence" value="ECO:0007669"/>
    <property type="project" value="TreeGrafter"/>
</dbReference>
<dbReference type="PANTHER" id="PTHR13489:SF0">
    <property type="entry name" value="MINI-CHROMOSOME MAINTENANCE COMPLEX-BINDING PROTEIN"/>
    <property type="match status" value="1"/>
</dbReference>
<comment type="subcellular location">
    <subcellularLocation>
        <location evidence="1">Nucleus</location>
    </subcellularLocation>
</comment>
<dbReference type="GO" id="GO:0005634">
    <property type="term" value="C:nucleus"/>
    <property type="evidence" value="ECO:0007669"/>
    <property type="project" value="UniProtKB-SubCell"/>
</dbReference>
<feature type="compositionally biased region" description="Acidic residues" evidence="5">
    <location>
        <begin position="176"/>
        <end position="185"/>
    </location>
</feature>
<evidence type="ECO:0000256" key="3">
    <source>
        <dbReference type="ARBA" id="ARBA00015405"/>
    </source>
</evidence>
<sequence length="612" mass="69260">MPNCSAMTLPNVSKKSGCECEIMEIPLLNLESFLCNENGYLELLQNPTNWQKIPFLNHAPLHELKDLSLVRFRGMIQDMCDPEIYLEKYEVRDKNSGSSRIQQGKYRDCLAVGPHEEADLTSNQNVHGDRRTIFVITVPGLNDWAVSHERSVSEVAIQKPNNEAVNGHGQKRSLDDETENMEVEPEERKTVKRLCNEQSPMRNSGATSDNLLSSEYLLNSPLPDRPSKACMVKLYSDFDKFPLNSIVDVVGFLSVDPALDGSNHQIEDFEEMSEVQAANPPPSLIPRLHAILVKPLDHVNPLLDESLQPVVDLDQTAEVIRKDLHIILTQCLFGDPVAAEFLLLHLISNVFLRTDMQTLGQFSLNICGLPTGHPPGYTTALYDIIQSLLPASHYFPMTLENMNTHQFLPKKDYKTNKLVSGLLQLAPHTHLILDETRLEPGKLENNGVRGVQSLADLIKSQQIKANFEFFEMQYDMNIPVLTLSEGRSMLPCDFQIPLKDQMAGDTFIEETLKAAKHYLEPKLNAIRKYLTTAKLVQFNIDPETTQMIEQDFVDMRKADQRFGPDQLSSLLILARLLAAARGRNMLDKELWNLAKSLQAEQQSRLEQLPKRR</sequence>
<dbReference type="InterPro" id="IPR019140">
    <property type="entry name" value="MCM_complex-bd"/>
</dbReference>
<evidence type="ECO:0000256" key="1">
    <source>
        <dbReference type="ARBA" id="ARBA00004123"/>
    </source>
</evidence>
<name>A0A7R8UIQ1_HERIL</name>
<dbReference type="GO" id="GO:0006261">
    <property type="term" value="P:DNA-templated DNA replication"/>
    <property type="evidence" value="ECO:0007669"/>
    <property type="project" value="TreeGrafter"/>
</dbReference>
<evidence type="ECO:0000256" key="2">
    <source>
        <dbReference type="ARBA" id="ARBA00007925"/>
    </source>
</evidence>
<dbReference type="InParanoid" id="A0A7R8UIQ1"/>
<keyword evidence="7" id="KW-1185">Reference proteome</keyword>
<gene>
    <name evidence="6" type="ORF">HERILL_LOCUS4488</name>
</gene>
<feature type="region of interest" description="Disordered" evidence="5">
    <location>
        <begin position="160"/>
        <end position="190"/>
    </location>
</feature>
<comment type="similarity">
    <text evidence="2">Belongs to the MCMBP family.</text>
</comment>
<dbReference type="EMBL" id="LR899010">
    <property type="protein sequence ID" value="CAD7081379.1"/>
    <property type="molecule type" value="Genomic_DNA"/>
</dbReference>
<protein>
    <recommendedName>
        <fullName evidence="3">Mini-chromosome maintenance complex-binding protein</fullName>
    </recommendedName>
</protein>
<organism evidence="6 7">
    <name type="scientific">Hermetia illucens</name>
    <name type="common">Black soldier fly</name>
    <dbReference type="NCBI Taxonomy" id="343691"/>
    <lineage>
        <taxon>Eukaryota</taxon>
        <taxon>Metazoa</taxon>
        <taxon>Ecdysozoa</taxon>
        <taxon>Arthropoda</taxon>
        <taxon>Hexapoda</taxon>
        <taxon>Insecta</taxon>
        <taxon>Pterygota</taxon>
        <taxon>Neoptera</taxon>
        <taxon>Endopterygota</taxon>
        <taxon>Diptera</taxon>
        <taxon>Brachycera</taxon>
        <taxon>Stratiomyomorpha</taxon>
        <taxon>Stratiomyidae</taxon>
        <taxon>Hermetiinae</taxon>
        <taxon>Hermetia</taxon>
    </lineage>
</organism>
<dbReference type="OrthoDB" id="329666at2759"/>
<evidence type="ECO:0000313" key="7">
    <source>
        <dbReference type="Proteomes" id="UP000594454"/>
    </source>
</evidence>
<dbReference type="Pfam" id="PF09739">
    <property type="entry name" value="MCM_bind"/>
    <property type="match status" value="1"/>
</dbReference>
<proteinExistence type="inferred from homology"/>
<reference evidence="6 7" key="1">
    <citation type="submission" date="2020-11" db="EMBL/GenBank/DDBJ databases">
        <authorList>
            <person name="Wallbank WR R."/>
            <person name="Pardo Diaz C."/>
            <person name="Kozak K."/>
            <person name="Martin S."/>
            <person name="Jiggins C."/>
            <person name="Moest M."/>
            <person name="Warren A I."/>
            <person name="Generalovic N T."/>
            <person name="Byers J.R.P. K."/>
            <person name="Montejo-Kovacevich G."/>
            <person name="Yen C E."/>
        </authorList>
    </citation>
    <scope>NUCLEOTIDE SEQUENCE [LARGE SCALE GENOMIC DNA]</scope>
</reference>
<evidence type="ECO:0000256" key="5">
    <source>
        <dbReference type="SAM" id="MobiDB-lite"/>
    </source>
</evidence>
<accession>A0A7R8UIQ1</accession>